<dbReference type="GO" id="GO:0009055">
    <property type="term" value="F:electron transfer activity"/>
    <property type="evidence" value="ECO:0007669"/>
    <property type="project" value="InterPro"/>
</dbReference>
<evidence type="ECO:0000256" key="3">
    <source>
        <dbReference type="ARBA" id="ARBA00022692"/>
    </source>
</evidence>
<dbReference type="AlphaFoldDB" id="A0A9X3CGS3"/>
<feature type="transmembrane region" description="Helical" evidence="6">
    <location>
        <begin position="34"/>
        <end position="53"/>
    </location>
</feature>
<evidence type="ECO:0000256" key="2">
    <source>
        <dbReference type="ARBA" id="ARBA00022475"/>
    </source>
</evidence>
<name>A0A9X3CGS3_9VIBR</name>
<dbReference type="InterPro" id="IPR016174">
    <property type="entry name" value="Di-haem_cyt_TM"/>
</dbReference>
<dbReference type="Proteomes" id="UP001155586">
    <property type="component" value="Unassembled WGS sequence"/>
</dbReference>
<comment type="subcellular location">
    <subcellularLocation>
        <location evidence="1">Cell membrane</location>
        <topology evidence="1">Multi-pass membrane protein</topology>
    </subcellularLocation>
</comment>
<feature type="transmembrane region" description="Helical" evidence="6">
    <location>
        <begin position="12"/>
        <end position="28"/>
    </location>
</feature>
<comment type="caution">
    <text evidence="8">The sequence shown here is derived from an EMBL/GenBank/DDBJ whole genome shotgun (WGS) entry which is preliminary data.</text>
</comment>
<evidence type="ECO:0000256" key="6">
    <source>
        <dbReference type="SAM" id="Phobius"/>
    </source>
</evidence>
<dbReference type="Gene3D" id="1.20.950.20">
    <property type="entry name" value="Transmembrane di-heme cytochromes, Chain C"/>
    <property type="match status" value="1"/>
</dbReference>
<keyword evidence="2" id="KW-1003">Cell membrane</keyword>
<proteinExistence type="predicted"/>
<feature type="transmembrane region" description="Helical" evidence="6">
    <location>
        <begin position="90"/>
        <end position="113"/>
    </location>
</feature>
<dbReference type="GO" id="GO:0020037">
    <property type="term" value="F:heme binding"/>
    <property type="evidence" value="ECO:0007669"/>
    <property type="project" value="TreeGrafter"/>
</dbReference>
<reference evidence="8" key="1">
    <citation type="submission" date="2022-02" db="EMBL/GenBank/DDBJ databases">
        <title>Vibrio sp. nov., a new bacterium isolated from Bohai sea, China.</title>
        <authorList>
            <person name="Yuan Y."/>
        </authorList>
    </citation>
    <scope>NUCLEOTIDE SEQUENCE</scope>
    <source>
        <strain evidence="8">DBSS07</strain>
    </source>
</reference>
<dbReference type="PANTHER" id="PTHR30485:SF2">
    <property type="entry name" value="BLL0597 PROTEIN"/>
    <property type="match status" value="1"/>
</dbReference>
<dbReference type="InterPro" id="IPR051542">
    <property type="entry name" value="Hydrogenase_cytochrome"/>
</dbReference>
<evidence type="ECO:0000256" key="4">
    <source>
        <dbReference type="ARBA" id="ARBA00022989"/>
    </source>
</evidence>
<sequence>MKVWDLSTRLYHWAQAGLFVALMASGFSGNGPHVQLGLAMMTLIVWRIVWGFVGSETSRFRQFLRSPKRVFNYLLGREPSRPGHNPAGGWMVLTLLCALLVQCISGMALAGLLDNLPYAEVWLTDSVFSLLESAHLLLANLLPALVALHVGAIVFYKLRSKPLTWAMVTGKQTFLNQSGSVLLVSQWRALLVLVVATSVTMAIVAFS</sequence>
<dbReference type="Pfam" id="PF01292">
    <property type="entry name" value="Ni_hydr_CYTB"/>
    <property type="match status" value="1"/>
</dbReference>
<dbReference type="RefSeq" id="WP_265688596.1">
    <property type="nucleotide sequence ID" value="NZ_JAKRRX010000112.1"/>
</dbReference>
<dbReference type="GO" id="GO:0005886">
    <property type="term" value="C:plasma membrane"/>
    <property type="evidence" value="ECO:0007669"/>
    <property type="project" value="UniProtKB-SubCell"/>
</dbReference>
<keyword evidence="3 6" id="KW-0812">Transmembrane</keyword>
<evidence type="ECO:0000256" key="1">
    <source>
        <dbReference type="ARBA" id="ARBA00004651"/>
    </source>
</evidence>
<protein>
    <submittedName>
        <fullName evidence="8">Cytochrome b/b6 domain-containing protein</fullName>
    </submittedName>
</protein>
<dbReference type="EMBL" id="JAKRRX010000112">
    <property type="protein sequence ID" value="MCW8335415.1"/>
    <property type="molecule type" value="Genomic_DNA"/>
</dbReference>
<evidence type="ECO:0000259" key="7">
    <source>
        <dbReference type="Pfam" id="PF01292"/>
    </source>
</evidence>
<keyword evidence="5 6" id="KW-0472">Membrane</keyword>
<accession>A0A9X3CGS3</accession>
<feature type="transmembrane region" description="Helical" evidence="6">
    <location>
        <begin position="133"/>
        <end position="156"/>
    </location>
</feature>
<dbReference type="PANTHER" id="PTHR30485">
    <property type="entry name" value="NI/FE-HYDROGENASE 1 B-TYPE CYTOCHROME SUBUNIT"/>
    <property type="match status" value="1"/>
</dbReference>
<evidence type="ECO:0000313" key="9">
    <source>
        <dbReference type="Proteomes" id="UP001155586"/>
    </source>
</evidence>
<dbReference type="GO" id="GO:0022904">
    <property type="term" value="P:respiratory electron transport chain"/>
    <property type="evidence" value="ECO:0007669"/>
    <property type="project" value="InterPro"/>
</dbReference>
<keyword evidence="9" id="KW-1185">Reference proteome</keyword>
<feature type="transmembrane region" description="Helical" evidence="6">
    <location>
        <begin position="187"/>
        <end position="206"/>
    </location>
</feature>
<keyword evidence="4 6" id="KW-1133">Transmembrane helix</keyword>
<dbReference type="SUPFAM" id="SSF81342">
    <property type="entry name" value="Transmembrane di-heme cytochromes"/>
    <property type="match status" value="1"/>
</dbReference>
<gene>
    <name evidence="8" type="ORF">MD483_16485</name>
</gene>
<evidence type="ECO:0000256" key="5">
    <source>
        <dbReference type="ARBA" id="ARBA00023136"/>
    </source>
</evidence>
<organism evidence="8 9">
    <name type="scientific">Vibrio paucivorans</name>
    <dbReference type="NCBI Taxonomy" id="2829489"/>
    <lineage>
        <taxon>Bacteria</taxon>
        <taxon>Pseudomonadati</taxon>
        <taxon>Pseudomonadota</taxon>
        <taxon>Gammaproteobacteria</taxon>
        <taxon>Vibrionales</taxon>
        <taxon>Vibrionaceae</taxon>
        <taxon>Vibrio</taxon>
    </lineage>
</organism>
<feature type="domain" description="Cytochrome b561 bacterial/Ni-hydrogenase" evidence="7">
    <location>
        <begin position="3"/>
        <end position="170"/>
    </location>
</feature>
<evidence type="ECO:0000313" key="8">
    <source>
        <dbReference type="EMBL" id="MCW8335415.1"/>
    </source>
</evidence>
<dbReference type="InterPro" id="IPR011577">
    <property type="entry name" value="Cyt_b561_bac/Ni-Hgenase"/>
</dbReference>